<sequence length="377" mass="40561">MSLSLPADPPSARSLTDVVPQTIAALQGRSDWFGSARGAVVVLLDGLGRANLTARSGHARFLVSRMTKRDALRTTFPSTTATAVTGLLTGRDAGEHGIVGYRARVPGTLNAPNQLKGWETDGLDPLVWQRAAPLLETESRAGRPCVVITKSMYADTGFTHATQRGAEFVAAESLEERLARAADVTTARDGALVYVYAPELDTIGHAHGWESERWIRGLEHVDAAIAEFDRSLPRGVGAVVTADHGMVDVSAHRHVLLSEGDPLLTDLELVAGEPRLLQLYTASGASEAVLQRWRDAEGHRSWVMSRDEAIAAGLYGARVDPEVVPRIGDVLVAARSSVAYYDDRLADKRPQRMIGQHGSLTDAERIVPLIRLGAFAG</sequence>
<dbReference type="Gene3D" id="3.40.720.10">
    <property type="entry name" value="Alkaline Phosphatase, subunit A"/>
    <property type="match status" value="1"/>
</dbReference>
<protein>
    <submittedName>
        <fullName evidence="1">Alkaline phosphatase family protein</fullName>
    </submittedName>
</protein>
<proteinExistence type="predicted"/>
<evidence type="ECO:0000313" key="2">
    <source>
        <dbReference type="Proteomes" id="UP001213972"/>
    </source>
</evidence>
<dbReference type="PANTHER" id="PTHR10151:SF120">
    <property type="entry name" value="BIS(5'-ADENOSYL)-TRIPHOSPHATASE"/>
    <property type="match status" value="1"/>
</dbReference>
<evidence type="ECO:0000313" key="1">
    <source>
        <dbReference type="EMBL" id="WEK14376.1"/>
    </source>
</evidence>
<gene>
    <name evidence="1" type="ORF">P0Y48_03985</name>
</gene>
<organism evidence="1 2">
    <name type="scientific">Candidatus Microbacterium phytovorans</name>
    <dbReference type="NCBI Taxonomy" id="3121374"/>
    <lineage>
        <taxon>Bacteria</taxon>
        <taxon>Bacillati</taxon>
        <taxon>Actinomycetota</taxon>
        <taxon>Actinomycetes</taxon>
        <taxon>Micrococcales</taxon>
        <taxon>Microbacteriaceae</taxon>
        <taxon>Microbacterium</taxon>
    </lineage>
</organism>
<accession>A0AAJ6B647</accession>
<dbReference type="Proteomes" id="UP001213972">
    <property type="component" value="Chromosome"/>
</dbReference>
<dbReference type="EMBL" id="CP119321">
    <property type="protein sequence ID" value="WEK14376.1"/>
    <property type="molecule type" value="Genomic_DNA"/>
</dbReference>
<dbReference type="InterPro" id="IPR017850">
    <property type="entry name" value="Alkaline_phosphatase_core_sf"/>
</dbReference>
<dbReference type="InterPro" id="IPR002591">
    <property type="entry name" value="Phosphodiest/P_Trfase"/>
</dbReference>
<dbReference type="GO" id="GO:0016787">
    <property type="term" value="F:hydrolase activity"/>
    <property type="evidence" value="ECO:0007669"/>
    <property type="project" value="UniProtKB-ARBA"/>
</dbReference>
<dbReference type="SUPFAM" id="SSF53649">
    <property type="entry name" value="Alkaline phosphatase-like"/>
    <property type="match status" value="1"/>
</dbReference>
<name>A0AAJ6B647_9MICO</name>
<dbReference type="AlphaFoldDB" id="A0AAJ6B647"/>
<dbReference type="Pfam" id="PF01663">
    <property type="entry name" value="Phosphodiest"/>
    <property type="match status" value="1"/>
</dbReference>
<reference evidence="1" key="1">
    <citation type="submission" date="2023-03" db="EMBL/GenBank/DDBJ databases">
        <title>Andean soil-derived lignocellulolytic bacterial consortium as a source of novel taxa and putative plastic-active enzymes.</title>
        <authorList>
            <person name="Diaz-Garcia L."/>
            <person name="Chuvochina M."/>
            <person name="Feuerriegel G."/>
            <person name="Bunk B."/>
            <person name="Sproer C."/>
            <person name="Streit W.R."/>
            <person name="Rodriguez L.M."/>
            <person name="Overmann J."/>
            <person name="Jimenez D.J."/>
        </authorList>
    </citation>
    <scope>NUCLEOTIDE SEQUENCE</scope>
    <source>
        <strain evidence="1">MAG 4610</strain>
    </source>
</reference>
<dbReference type="PANTHER" id="PTHR10151">
    <property type="entry name" value="ECTONUCLEOTIDE PYROPHOSPHATASE/PHOSPHODIESTERASE"/>
    <property type="match status" value="1"/>
</dbReference>